<organism evidence="1 2">
    <name type="scientific">Gossypium klotzschianum</name>
    <dbReference type="NCBI Taxonomy" id="34286"/>
    <lineage>
        <taxon>Eukaryota</taxon>
        <taxon>Viridiplantae</taxon>
        <taxon>Streptophyta</taxon>
        <taxon>Embryophyta</taxon>
        <taxon>Tracheophyta</taxon>
        <taxon>Spermatophyta</taxon>
        <taxon>Magnoliopsida</taxon>
        <taxon>eudicotyledons</taxon>
        <taxon>Gunneridae</taxon>
        <taxon>Pentapetalae</taxon>
        <taxon>rosids</taxon>
        <taxon>malvids</taxon>
        <taxon>Malvales</taxon>
        <taxon>Malvaceae</taxon>
        <taxon>Malvoideae</taxon>
        <taxon>Gossypium</taxon>
    </lineage>
</organism>
<proteinExistence type="predicted"/>
<keyword evidence="2" id="KW-1185">Reference proteome</keyword>
<gene>
    <name evidence="1" type="ORF">Goklo_017396</name>
</gene>
<accession>A0A7J8UHZ5</accession>
<evidence type="ECO:0000313" key="2">
    <source>
        <dbReference type="Proteomes" id="UP000593573"/>
    </source>
</evidence>
<dbReference type="OrthoDB" id="1640012at2759"/>
<dbReference type="Proteomes" id="UP000593573">
    <property type="component" value="Unassembled WGS sequence"/>
</dbReference>
<dbReference type="AlphaFoldDB" id="A0A7J8UHZ5"/>
<sequence>MLKKFNKIADKMDEILATSMRDLGKSGLGYMEKGIVMMKSPTNFMKEANHNDDQG</sequence>
<name>A0A7J8UHZ5_9ROSI</name>
<dbReference type="EMBL" id="JABFAB010000006">
    <property type="protein sequence ID" value="MBA0649884.1"/>
    <property type="molecule type" value="Genomic_DNA"/>
</dbReference>
<protein>
    <submittedName>
        <fullName evidence="1">Uncharacterized protein</fullName>
    </submittedName>
</protein>
<reference evidence="1 2" key="1">
    <citation type="journal article" date="2019" name="Genome Biol. Evol.">
        <title>Insights into the evolution of the New World diploid cottons (Gossypium, subgenus Houzingenia) based on genome sequencing.</title>
        <authorList>
            <person name="Grover C.E."/>
            <person name="Arick M.A. 2nd"/>
            <person name="Thrash A."/>
            <person name="Conover J.L."/>
            <person name="Sanders W.S."/>
            <person name="Peterson D.G."/>
            <person name="Frelichowski J.E."/>
            <person name="Scheffler J.A."/>
            <person name="Scheffler B.E."/>
            <person name="Wendel J.F."/>
        </authorList>
    </citation>
    <scope>NUCLEOTIDE SEQUENCE [LARGE SCALE GENOMIC DNA]</scope>
    <source>
        <strain evidence="1">57</strain>
        <tissue evidence="1">Leaf</tissue>
    </source>
</reference>
<evidence type="ECO:0000313" key="1">
    <source>
        <dbReference type="EMBL" id="MBA0649884.1"/>
    </source>
</evidence>
<comment type="caution">
    <text evidence="1">The sequence shown here is derived from an EMBL/GenBank/DDBJ whole genome shotgun (WGS) entry which is preliminary data.</text>
</comment>